<dbReference type="AlphaFoldDB" id="A0A9D3U7J0"/>
<evidence type="ECO:0000259" key="1">
    <source>
        <dbReference type="Pfam" id="PF20167"/>
    </source>
</evidence>
<proteinExistence type="predicted"/>
<dbReference type="OrthoDB" id="990541at2759"/>
<keyword evidence="3" id="KW-1185">Reference proteome</keyword>
<organism evidence="2 3">
    <name type="scientific">Gossypium stocksii</name>
    <dbReference type="NCBI Taxonomy" id="47602"/>
    <lineage>
        <taxon>Eukaryota</taxon>
        <taxon>Viridiplantae</taxon>
        <taxon>Streptophyta</taxon>
        <taxon>Embryophyta</taxon>
        <taxon>Tracheophyta</taxon>
        <taxon>Spermatophyta</taxon>
        <taxon>Magnoliopsida</taxon>
        <taxon>eudicotyledons</taxon>
        <taxon>Gunneridae</taxon>
        <taxon>Pentapetalae</taxon>
        <taxon>rosids</taxon>
        <taxon>malvids</taxon>
        <taxon>Malvales</taxon>
        <taxon>Malvaceae</taxon>
        <taxon>Malvoideae</taxon>
        <taxon>Gossypium</taxon>
    </lineage>
</organism>
<protein>
    <recommendedName>
        <fullName evidence="1">Putative plant transposon protein domain-containing protein</fullName>
    </recommendedName>
</protein>
<accession>A0A9D3U7J0</accession>
<name>A0A9D3U7J0_9ROSI</name>
<evidence type="ECO:0000313" key="3">
    <source>
        <dbReference type="Proteomes" id="UP000828251"/>
    </source>
</evidence>
<evidence type="ECO:0000313" key="2">
    <source>
        <dbReference type="EMBL" id="KAH1031307.1"/>
    </source>
</evidence>
<comment type="caution">
    <text evidence="2">The sequence shown here is derived from an EMBL/GenBank/DDBJ whole genome shotgun (WGS) entry which is preliminary data.</text>
</comment>
<dbReference type="Pfam" id="PF20167">
    <property type="entry name" value="Transposase_32"/>
    <property type="match status" value="1"/>
</dbReference>
<dbReference type="InterPro" id="IPR046796">
    <property type="entry name" value="Transposase_32_dom"/>
</dbReference>
<reference evidence="2 3" key="1">
    <citation type="journal article" date="2021" name="Plant Biotechnol. J.">
        <title>Multi-omics assisted identification of the key and species-specific regulatory components of drought-tolerant mechanisms in Gossypium stocksii.</title>
        <authorList>
            <person name="Yu D."/>
            <person name="Ke L."/>
            <person name="Zhang D."/>
            <person name="Wu Y."/>
            <person name="Sun Y."/>
            <person name="Mei J."/>
            <person name="Sun J."/>
            <person name="Sun Y."/>
        </authorList>
    </citation>
    <scope>NUCLEOTIDE SEQUENCE [LARGE SCALE GENOMIC DNA]</scope>
    <source>
        <strain evidence="3">cv. E1</strain>
        <tissue evidence="2">Leaf</tissue>
    </source>
</reference>
<sequence>MSRKGTRSSKTSVENPILIQDEKVREIFDCIFKNQLMVPEKGFNLGSNDKMIVPLSIRKIIDALKWNQFCNARSLLEEEFVREFYANLTPPDATEVLAHNKKVPLTSRSINDLFNLPNVEEHEYFAMIANINWDFLQQVLNVVTNLGSLLIIRKYGCHPCRREYLKPVAKVWFYFVRYNFIPISHSSTILME</sequence>
<gene>
    <name evidence="2" type="ORF">J1N35_043481</name>
</gene>
<dbReference type="Proteomes" id="UP000828251">
    <property type="component" value="Unassembled WGS sequence"/>
</dbReference>
<dbReference type="EMBL" id="JAIQCV010000013">
    <property type="protein sequence ID" value="KAH1031307.1"/>
    <property type="molecule type" value="Genomic_DNA"/>
</dbReference>
<feature type="domain" description="Putative plant transposon protein" evidence="1">
    <location>
        <begin position="64"/>
        <end position="189"/>
    </location>
</feature>